<dbReference type="STRING" id="1499687.BN1080_03004"/>
<organism evidence="1 2">
    <name type="scientific">Planococcus massiliensis</name>
    <dbReference type="NCBI Taxonomy" id="1499687"/>
    <lineage>
        <taxon>Bacteria</taxon>
        <taxon>Bacillati</taxon>
        <taxon>Bacillota</taxon>
        <taxon>Bacilli</taxon>
        <taxon>Bacillales</taxon>
        <taxon>Caryophanaceae</taxon>
        <taxon>Planococcus</taxon>
    </lineage>
</organism>
<reference evidence="1 2" key="1">
    <citation type="submission" date="2014-09" db="EMBL/GenBank/DDBJ databases">
        <authorList>
            <person name="Urmite Genomes Urmite Genomes"/>
        </authorList>
    </citation>
    <scope>NUCLEOTIDE SEQUENCE [LARGE SCALE GENOMIC DNA]</scope>
    <source>
        <strain evidence="1 2">ES2</strain>
    </source>
</reference>
<accession>A0A098ERQ9</accession>
<evidence type="ECO:0000313" key="2">
    <source>
        <dbReference type="Proteomes" id="UP000043699"/>
    </source>
</evidence>
<dbReference type="OrthoDB" id="8704087at2"/>
<proteinExistence type="predicted"/>
<sequence>MVKKPLNADYYIQHLYIYLNDADQFALFSGLTFAHFIDAMKMPKNLLLLKHTYDDASFNMHTYMEFVAEEEYAQLRKAWLNKKSEFCWIDFKSERQLNSLTPQEQAELLYIGHKKETVRPPFYSTLQNEFVYLSSEEEQTTKIYFRHLERLNELVGNYFTQVIRRETSGQNFWRRKTRDLVPELPREILESLKRDYREGALISLADPEKTKNTIELHIRSVEEISFLDEFWSDIKHYTKQDVTRKIVFDRKTKQWK</sequence>
<keyword evidence="2" id="KW-1185">Reference proteome</keyword>
<name>A0A098ERQ9_9BACL</name>
<protein>
    <submittedName>
        <fullName evidence="1">Uncharacterized protein</fullName>
    </submittedName>
</protein>
<dbReference type="RefSeq" id="WP_052653145.1">
    <property type="nucleotide sequence ID" value="NZ_CCXS01000001.1"/>
</dbReference>
<gene>
    <name evidence="1" type="ORF">BN1080_03004</name>
</gene>
<evidence type="ECO:0000313" key="1">
    <source>
        <dbReference type="EMBL" id="CEG23986.1"/>
    </source>
</evidence>
<dbReference type="Proteomes" id="UP000043699">
    <property type="component" value="Unassembled WGS sequence"/>
</dbReference>
<dbReference type="EMBL" id="CCXS01000001">
    <property type="protein sequence ID" value="CEG23986.1"/>
    <property type="molecule type" value="Genomic_DNA"/>
</dbReference>
<dbReference type="AlphaFoldDB" id="A0A098ERQ9"/>